<sequence length="138" mass="14903">MIFSLFRHALSLPGNLSRRLGIHLFFMCETARRRLIQGLLFVITSTACRQVYAADIADILDSLAKGATSGQKSTVIICMFLGVLSVAGGFGMLYKKKTNPNIPTGGVWIAFLVGIALIGLGEIIRRGQSQLGMTEVSI</sequence>
<dbReference type="AlphaFoldDB" id="A0A2J5QAY1"/>
<gene>
    <name evidence="2" type="ORF">CWN49_00990</name>
</gene>
<organism evidence="2 3">
    <name type="scientific">Klebsiella michiganensis</name>
    <dbReference type="NCBI Taxonomy" id="1134687"/>
    <lineage>
        <taxon>Bacteria</taxon>
        <taxon>Pseudomonadati</taxon>
        <taxon>Pseudomonadota</taxon>
        <taxon>Gammaproteobacteria</taxon>
        <taxon>Enterobacterales</taxon>
        <taxon>Enterobacteriaceae</taxon>
        <taxon>Klebsiella/Raoultella group</taxon>
        <taxon>Klebsiella</taxon>
    </lineage>
</organism>
<evidence type="ECO:0000313" key="2">
    <source>
        <dbReference type="EMBL" id="PLO75486.1"/>
    </source>
</evidence>
<accession>A0A2J5QAY1</accession>
<evidence type="ECO:0008006" key="4">
    <source>
        <dbReference type="Google" id="ProtNLM"/>
    </source>
</evidence>
<feature type="transmembrane region" description="Helical" evidence="1">
    <location>
        <begin position="75"/>
        <end position="94"/>
    </location>
</feature>
<reference evidence="2 3" key="2">
    <citation type="submission" date="2018-01" db="EMBL/GenBank/DDBJ databases">
        <title>Genomic study of Klebsiella pneumoniae.</title>
        <authorList>
            <person name="Yang Y."/>
            <person name="Bicalho R."/>
        </authorList>
    </citation>
    <scope>NUCLEOTIDE SEQUENCE [LARGE SCALE GENOMIC DNA]</scope>
    <source>
        <strain evidence="2 3">A10</strain>
    </source>
</reference>
<comment type="caution">
    <text evidence="2">The sequence shown here is derived from an EMBL/GenBank/DDBJ whole genome shotgun (WGS) entry which is preliminary data.</text>
</comment>
<protein>
    <recommendedName>
        <fullName evidence="4">Conjugal transfer protein TraR</fullName>
    </recommendedName>
</protein>
<evidence type="ECO:0000256" key="1">
    <source>
        <dbReference type="SAM" id="Phobius"/>
    </source>
</evidence>
<proteinExistence type="predicted"/>
<reference evidence="2 3" key="1">
    <citation type="submission" date="2017-11" db="EMBL/GenBank/DDBJ databases">
        <authorList>
            <person name="Han C.G."/>
        </authorList>
    </citation>
    <scope>NUCLEOTIDE SEQUENCE [LARGE SCALE GENOMIC DNA]</scope>
    <source>
        <strain evidence="2 3">A10</strain>
    </source>
</reference>
<keyword evidence="1" id="KW-0472">Membrane</keyword>
<dbReference type="EMBL" id="PIDR01000006">
    <property type="protein sequence ID" value="PLO75486.1"/>
    <property type="molecule type" value="Genomic_DNA"/>
</dbReference>
<dbReference type="Pfam" id="PF20535">
    <property type="entry name" value="DUF6750"/>
    <property type="match status" value="1"/>
</dbReference>
<dbReference type="Proteomes" id="UP000234667">
    <property type="component" value="Unassembled WGS sequence"/>
</dbReference>
<feature type="transmembrane region" description="Helical" evidence="1">
    <location>
        <begin position="106"/>
        <end position="124"/>
    </location>
</feature>
<dbReference type="InterPro" id="IPR046638">
    <property type="entry name" value="DUF6750"/>
</dbReference>
<keyword evidence="1" id="KW-1133">Transmembrane helix</keyword>
<evidence type="ECO:0000313" key="3">
    <source>
        <dbReference type="Proteomes" id="UP000234667"/>
    </source>
</evidence>
<dbReference type="RefSeq" id="WP_049593967.1">
    <property type="nucleotide sequence ID" value="NZ_CAXLPK010000002.1"/>
</dbReference>
<name>A0A2J5QAY1_9ENTR</name>
<keyword evidence="1" id="KW-0812">Transmembrane</keyword>